<comment type="caution">
    <text evidence="2">The sequence shown here is derived from an EMBL/GenBank/DDBJ whole genome shotgun (WGS) entry which is preliminary data.</text>
</comment>
<feature type="compositionally biased region" description="Basic and acidic residues" evidence="1">
    <location>
        <begin position="137"/>
        <end position="146"/>
    </location>
</feature>
<dbReference type="AlphaFoldDB" id="A0A550CQ26"/>
<feature type="region of interest" description="Disordered" evidence="1">
    <location>
        <begin position="133"/>
        <end position="189"/>
    </location>
</feature>
<feature type="region of interest" description="Disordered" evidence="1">
    <location>
        <begin position="202"/>
        <end position="232"/>
    </location>
</feature>
<evidence type="ECO:0000313" key="2">
    <source>
        <dbReference type="EMBL" id="TRM66912.1"/>
    </source>
</evidence>
<reference evidence="2 3" key="1">
    <citation type="journal article" date="2019" name="New Phytol.">
        <title>Comparative genomics reveals unique wood-decay strategies and fruiting body development in the Schizophyllaceae.</title>
        <authorList>
            <person name="Almasi E."/>
            <person name="Sahu N."/>
            <person name="Krizsan K."/>
            <person name="Balint B."/>
            <person name="Kovacs G.M."/>
            <person name="Kiss B."/>
            <person name="Cseklye J."/>
            <person name="Drula E."/>
            <person name="Henrissat B."/>
            <person name="Nagy I."/>
            <person name="Chovatia M."/>
            <person name="Adam C."/>
            <person name="LaButti K."/>
            <person name="Lipzen A."/>
            <person name="Riley R."/>
            <person name="Grigoriev I.V."/>
            <person name="Nagy L.G."/>
        </authorList>
    </citation>
    <scope>NUCLEOTIDE SEQUENCE [LARGE SCALE GENOMIC DNA]</scope>
    <source>
        <strain evidence="2 3">NL-1724</strain>
    </source>
</reference>
<proteinExistence type="predicted"/>
<evidence type="ECO:0000313" key="3">
    <source>
        <dbReference type="Proteomes" id="UP000320762"/>
    </source>
</evidence>
<gene>
    <name evidence="2" type="ORF">BD626DRAFT_484168</name>
</gene>
<organism evidence="2 3">
    <name type="scientific">Schizophyllum amplum</name>
    <dbReference type="NCBI Taxonomy" id="97359"/>
    <lineage>
        <taxon>Eukaryota</taxon>
        <taxon>Fungi</taxon>
        <taxon>Dikarya</taxon>
        <taxon>Basidiomycota</taxon>
        <taxon>Agaricomycotina</taxon>
        <taxon>Agaricomycetes</taxon>
        <taxon>Agaricomycetidae</taxon>
        <taxon>Agaricales</taxon>
        <taxon>Schizophyllaceae</taxon>
        <taxon>Schizophyllum</taxon>
    </lineage>
</organism>
<accession>A0A550CQ26</accession>
<dbReference type="Proteomes" id="UP000320762">
    <property type="component" value="Unassembled WGS sequence"/>
</dbReference>
<keyword evidence="3" id="KW-1185">Reference proteome</keyword>
<name>A0A550CQ26_9AGAR</name>
<protein>
    <submittedName>
        <fullName evidence="2">Uncharacterized protein</fullName>
    </submittedName>
</protein>
<sequence length="232" mass="25619">MRGQFDDDPYSLPSGVQRIAYDSDSRRYTFRDAEGRVYLGNVGEEYTSFENSITARETRRMFNSEDFHEYNPQHSKLQTFSDILPSAALTSAPPPVDPRDKHNRSPSKLASVARKLTMKSKKDSKMHGVVQHAMQDQGRRHSESRAYGDGGGRGDYGGRGDHGPPMMKSRTAPAVPSRSMDSNDPFSDANAVAVHPAAGVRYPHGSAHAPPLPPMPSDYHRHGGYAGGEYRD</sequence>
<feature type="region of interest" description="Disordered" evidence="1">
    <location>
        <begin position="87"/>
        <end position="111"/>
    </location>
</feature>
<evidence type="ECO:0000256" key="1">
    <source>
        <dbReference type="SAM" id="MobiDB-lite"/>
    </source>
</evidence>
<dbReference type="OrthoDB" id="2107166at2759"/>
<dbReference type="EMBL" id="VDMD01000003">
    <property type="protein sequence ID" value="TRM66912.1"/>
    <property type="molecule type" value="Genomic_DNA"/>
</dbReference>